<dbReference type="EMBL" id="JACQAY010000018">
    <property type="protein sequence ID" value="MBI3538726.1"/>
    <property type="molecule type" value="Genomic_DNA"/>
</dbReference>
<protein>
    <recommendedName>
        <fullName evidence="7">Gingipain domain-containing protein</fullName>
    </recommendedName>
</protein>
<sequence>MLAAATIPSAGYAAAVAPPRAAAPLPVAAARSAPPRAIADAATIGSAPATFAGVSLAPAAGTGVRFSVDVPAPALVPLAHEGADLVRIAIPGYVNDGPGGAPALPERVVTVAVPPTGAVSIRVSSGTPDVRDGVRLARVPLVPRAQRGPGRGTSEDESRAEAGAQEVADGLAMRDAPAPDIGVVAAGGARARLLEVGWMRNQRVARIAIAPASYDIAARRLTVERRIDVAVDVAGGAAPSLGERPAEDPDPFETVYRATVLNYAQGRAWRRTRAAGRGQLFGATPGALRAASVVPDTSVYAGRTWIKIAFDSTGFYKVDFAELRTLLLFGNNTTVRLDSLRLFTWPGFPVMPENSYCDRCGYQEVAMGFVETNSNGIFDDNKEYLYFYALGSSDWADRYDPSLPDTVFINHPYERRNYCYLTIATDQLPVGGSPKRIATEPVPARTGTEVVPTTFAARLHYEMDSANAFWPDAWPNPAFKSNLFWEKWFWTTVYDRGAPFATIAAAPSVDTSQPSRLRARFWGVTDLPGKSFGMFDHYLNVGFNSLAFPTHRWQNMWAMTYDTTLVGLVQPSNALTLSVPLVVDPDAFAESQRVDQTALAWFDLFYARRFEPIANELEFDSSPAGGNWLYTITPFTLDVSLPPRVFDVTDPLAPIEILGGVYAGGQLQFNRVESGLRRYAVIPDDRILRVTNADVTMAPLSSQNNLRAAPTPGQDGADYLIIYYDGFQAAADSLANWRRERLPMPTPPPYRTATVPISALYDQFSGGRTDPGAIRNFLRSAFYNWAHPPVYVTLLGDASADFKDVRGLAPIGLPGCLLPSYENGYVSFLERQYATDDWMLNVNDSTVVVPDFIGGRIPADDAAGALGFVVDKLLPYERSAPLGEWRNRVLLVADDNMQGAQPDALRWEHVRQTAVLDNLMPNHLDRAYAYLHTYPDGPDHTKPGCKADILKNVNDGVVLWNFIGHGSPFKITDESVFLDSDAGTLTNATRPCAFIAASCDVGKYDDPGVQSLGERLVMSPGGGCVSVISATELAFSFENAELNQVIYNRLFLRDTVLTTPDAGRYYVTLSQALLEAKISSFGSSNNQKYQEMGDAATRLDLPRFWVDLTMKDETGAPIDTLRRGAVVSFDGRVLDQPGGVLMPFTGTAAMLIEDSAPIDTTFDCTFCSREPYPWRAAPIFRGDARVAGGVFSGKFVVPLDAVVGPRARLRGYAQGAAIPIASSTDATGSMPFTLVPGTAPAGDTEGPSIALSFAGGSTSVRPNAVLRADITDPSGILITGHTLQNGIIVTVDGNSNTRADITSTFRYAAGSYQTGTASFTLPGLAPGPHTIKVSAADNLASGINAAAHRASASIDFEVSEIPALAVKRAFLFPNPTRSGGPGSGGTFVIDAPGDAVNVLLNLYSVSGRLLRTLKAFGGLGQVQIPWDGLDRDGERLASGTYLFKAQVNAQDAAGASNPRSRAVGEGRFVILGR</sequence>
<dbReference type="SUPFAM" id="SSF52129">
    <property type="entry name" value="Caspase-like"/>
    <property type="match status" value="1"/>
</dbReference>
<dbReference type="GO" id="GO:0006508">
    <property type="term" value="P:proteolysis"/>
    <property type="evidence" value="ECO:0007669"/>
    <property type="project" value="InterPro"/>
</dbReference>
<dbReference type="InterPro" id="IPR025965">
    <property type="entry name" value="FlgD/Vpr_Ig-like"/>
</dbReference>
<dbReference type="Proteomes" id="UP000807850">
    <property type="component" value="Unassembled WGS sequence"/>
</dbReference>
<evidence type="ECO:0000259" key="3">
    <source>
        <dbReference type="Pfam" id="PF01364"/>
    </source>
</evidence>
<dbReference type="GO" id="GO:0008234">
    <property type="term" value="F:cysteine-type peptidase activity"/>
    <property type="evidence" value="ECO:0007669"/>
    <property type="project" value="InterPro"/>
</dbReference>
<evidence type="ECO:0000256" key="1">
    <source>
        <dbReference type="ARBA" id="ARBA00022729"/>
    </source>
</evidence>
<dbReference type="InterPro" id="IPR038490">
    <property type="entry name" value="Gingipain_propep_sf"/>
</dbReference>
<dbReference type="Gene3D" id="3.40.50.10390">
    <property type="entry name" value="Gingipain r, domain 1"/>
    <property type="match status" value="1"/>
</dbReference>
<accession>A0A9D6L4Y8</accession>
<comment type="caution">
    <text evidence="5">The sequence shown here is derived from an EMBL/GenBank/DDBJ whole genome shotgun (WGS) entry which is preliminary data.</text>
</comment>
<gene>
    <name evidence="5" type="ORF">HY076_00430</name>
</gene>
<dbReference type="InterPro" id="IPR001769">
    <property type="entry name" value="Gingipain"/>
</dbReference>
<proteinExistence type="predicted"/>
<dbReference type="Gene3D" id="3.40.50.1460">
    <property type="match status" value="1"/>
</dbReference>
<dbReference type="Gene3D" id="2.60.40.3800">
    <property type="match status" value="1"/>
</dbReference>
<organism evidence="5 6">
    <name type="scientific">Eiseniibacteriota bacterium</name>
    <dbReference type="NCBI Taxonomy" id="2212470"/>
    <lineage>
        <taxon>Bacteria</taxon>
        <taxon>Candidatus Eiseniibacteriota</taxon>
    </lineage>
</organism>
<dbReference type="Gene3D" id="2.60.40.4070">
    <property type="match status" value="1"/>
</dbReference>
<evidence type="ECO:0000259" key="4">
    <source>
        <dbReference type="Pfam" id="PF13860"/>
    </source>
</evidence>
<feature type="domain" description="FlgD/Vpr Ig-like" evidence="4">
    <location>
        <begin position="1383"/>
        <end position="1449"/>
    </location>
</feature>
<evidence type="ECO:0008006" key="7">
    <source>
        <dbReference type="Google" id="ProtNLM"/>
    </source>
</evidence>
<feature type="region of interest" description="Disordered" evidence="2">
    <location>
        <begin position="141"/>
        <end position="165"/>
    </location>
</feature>
<dbReference type="Pfam" id="PF01364">
    <property type="entry name" value="Peptidase_C25"/>
    <property type="match status" value="1"/>
</dbReference>
<reference evidence="5" key="1">
    <citation type="submission" date="2020-07" db="EMBL/GenBank/DDBJ databases">
        <title>Huge and variable diversity of episymbiotic CPR bacteria and DPANN archaea in groundwater ecosystems.</title>
        <authorList>
            <person name="He C.Y."/>
            <person name="Keren R."/>
            <person name="Whittaker M."/>
            <person name="Farag I.F."/>
            <person name="Doudna J."/>
            <person name="Cate J.H.D."/>
            <person name="Banfield J.F."/>
        </authorList>
    </citation>
    <scope>NUCLEOTIDE SEQUENCE</scope>
    <source>
        <strain evidence="5">NC_groundwater_928_Pr1_S-0.2um_72_17</strain>
    </source>
</reference>
<evidence type="ECO:0000256" key="2">
    <source>
        <dbReference type="SAM" id="MobiDB-lite"/>
    </source>
</evidence>
<dbReference type="Pfam" id="PF13860">
    <property type="entry name" value="FlgD_ig"/>
    <property type="match status" value="1"/>
</dbReference>
<evidence type="ECO:0000313" key="5">
    <source>
        <dbReference type="EMBL" id="MBI3538726.1"/>
    </source>
</evidence>
<keyword evidence="1" id="KW-0732">Signal</keyword>
<dbReference type="CDD" id="cd02258">
    <property type="entry name" value="Peptidase_C25_N"/>
    <property type="match status" value="1"/>
</dbReference>
<dbReference type="InterPro" id="IPR029030">
    <property type="entry name" value="Caspase-like_dom_sf"/>
</dbReference>
<feature type="domain" description="Gingipain" evidence="3">
    <location>
        <begin position="719"/>
        <end position="1099"/>
    </location>
</feature>
<dbReference type="InterPro" id="IPR029031">
    <property type="entry name" value="Gingipain_N_sf"/>
</dbReference>
<evidence type="ECO:0000313" key="6">
    <source>
        <dbReference type="Proteomes" id="UP000807850"/>
    </source>
</evidence>
<name>A0A9D6L4Y8_UNCEI</name>